<feature type="binding site" evidence="8">
    <location>
        <position position="24"/>
    </location>
    <ligand>
        <name>Mg(2+)</name>
        <dbReference type="ChEBI" id="CHEBI:18420"/>
    </ligand>
</feature>
<dbReference type="PANTHER" id="PTHR19288">
    <property type="entry name" value="4-NITROPHENYLPHOSPHATASE-RELATED"/>
    <property type="match status" value="1"/>
</dbReference>
<evidence type="ECO:0000256" key="6">
    <source>
        <dbReference type="PIRSR" id="PIRSR000915-1"/>
    </source>
</evidence>
<proteinExistence type="predicted"/>
<keyword evidence="1 5" id="KW-0378">Hydrolase</keyword>
<dbReference type="Pfam" id="PF13242">
    <property type="entry name" value="Hydrolase_like"/>
    <property type="match status" value="1"/>
</dbReference>
<keyword evidence="8" id="KW-0479">Metal-binding</keyword>
<dbReference type="Proteomes" id="UP001212411">
    <property type="component" value="Chromosome 1"/>
</dbReference>
<evidence type="ECO:0000256" key="1">
    <source>
        <dbReference type="ARBA" id="ARBA00022801"/>
    </source>
</evidence>
<dbReference type="FunFam" id="3.40.50.1000:FF:000039">
    <property type="entry name" value="Phosphoglycolate phosphatase"/>
    <property type="match status" value="1"/>
</dbReference>
<dbReference type="NCBIfam" id="TIGR01460">
    <property type="entry name" value="HAD-SF-IIA"/>
    <property type="match status" value="1"/>
</dbReference>
<dbReference type="KEGG" id="som:SOMG_01093"/>
<evidence type="ECO:0000256" key="5">
    <source>
        <dbReference type="PIRNR" id="PIRNR000915"/>
    </source>
</evidence>
<dbReference type="GO" id="GO:0004035">
    <property type="term" value="F:alkaline phosphatase activity"/>
    <property type="evidence" value="ECO:0007669"/>
    <property type="project" value="TreeGrafter"/>
</dbReference>
<dbReference type="GeneID" id="80874575"/>
<evidence type="ECO:0000256" key="7">
    <source>
        <dbReference type="PIRSR" id="PIRSR000915-2"/>
    </source>
</evidence>
<dbReference type="PANTHER" id="PTHR19288:SF46">
    <property type="entry name" value="HALOACID DEHALOGENASE-LIKE HYDROLASE DOMAIN-CONTAINING PROTEIN 2"/>
    <property type="match status" value="1"/>
</dbReference>
<dbReference type="SUPFAM" id="SSF56784">
    <property type="entry name" value="HAD-like"/>
    <property type="match status" value="1"/>
</dbReference>
<evidence type="ECO:0000256" key="4">
    <source>
        <dbReference type="ARBA" id="ARBA00069197"/>
    </source>
</evidence>
<feature type="binding site" evidence="7">
    <location>
        <begin position="57"/>
        <end position="59"/>
    </location>
    <ligand>
        <name>substrate</name>
    </ligand>
</feature>
<protein>
    <recommendedName>
        <fullName evidence="4 5">4-nitrophenylphosphatase</fullName>
        <shortName evidence="5">PNPPase</shortName>
        <ecNumber evidence="3 5">3.1.3.41</ecNumber>
    </recommendedName>
</protein>
<evidence type="ECO:0000313" key="10">
    <source>
        <dbReference type="Proteomes" id="UP001212411"/>
    </source>
</evidence>
<feature type="binding site" evidence="7">
    <location>
        <position position="220"/>
    </location>
    <ligand>
        <name>substrate</name>
    </ligand>
</feature>
<keyword evidence="8" id="KW-0460">Magnesium</keyword>
<dbReference type="PIRSF" id="PIRSF000915">
    <property type="entry name" value="PGP-type_phosphatase"/>
    <property type="match status" value="1"/>
</dbReference>
<dbReference type="EC" id="3.1.3.41" evidence="3 5"/>
<feature type="binding site" evidence="8">
    <location>
        <position position="245"/>
    </location>
    <ligand>
        <name>Mg(2+)</name>
        <dbReference type="ChEBI" id="CHEBI:18420"/>
    </ligand>
</feature>
<dbReference type="NCBIfam" id="TIGR01452">
    <property type="entry name" value="PGP_euk"/>
    <property type="match status" value="1"/>
</dbReference>
<evidence type="ECO:0000256" key="3">
    <source>
        <dbReference type="ARBA" id="ARBA00066659"/>
    </source>
</evidence>
<dbReference type="GO" id="GO:0046872">
    <property type="term" value="F:metal ion binding"/>
    <property type="evidence" value="ECO:0007669"/>
    <property type="project" value="UniProtKB-KW"/>
</dbReference>
<comment type="catalytic activity">
    <reaction evidence="2 5">
        <text>4-nitrophenyl phosphate + H2O = 4-nitrophenol + phosphate + H(+)</text>
        <dbReference type="Rhea" id="RHEA:21664"/>
        <dbReference type="ChEBI" id="CHEBI:15377"/>
        <dbReference type="ChEBI" id="CHEBI:15378"/>
        <dbReference type="ChEBI" id="CHEBI:43474"/>
        <dbReference type="ChEBI" id="CHEBI:57917"/>
        <dbReference type="ChEBI" id="CHEBI:61146"/>
        <dbReference type="EC" id="3.1.3.41"/>
    </reaction>
</comment>
<evidence type="ECO:0000256" key="2">
    <source>
        <dbReference type="ARBA" id="ARBA00050247"/>
    </source>
</evidence>
<comment type="cofactor">
    <cofactor evidence="8">
        <name>Mg(2+)</name>
        <dbReference type="ChEBI" id="CHEBI:18420"/>
    </cofactor>
    <text evidence="8">Divalent metal ions. Mg(2+) is the most effective.</text>
</comment>
<sequence length="298" mass="32996">MAVKLEKPDQYQEFLDKFDVFLFDCDGVLWNGNEPLPGVKKTMELLRSSGKHVFFVSNNSTKSREDYKKKINAHEIEAKLEEIYPSAYSSAIYVKKVLKLPEDKKVFVLGEGGIESELDRVGVKHTGGTDASLRRAVNSDDLNNVRPDPSVGAVLCGMDRHVTYLKYCMAYQYLQDPNCAFLLTNQDSTFPTNGTFFPGSGSISYPLIFSTGRTPKVLGKPNDEMMEAIVAGVNFDRKKACFVGDRLNTDIQFAKNSGLGGSLLVLTGVSQENEFLEKDAPVVPDYYINSLGDLAKVA</sequence>
<dbReference type="InterPro" id="IPR006357">
    <property type="entry name" value="HAD-SF_hydro_IIA"/>
</dbReference>
<feature type="binding site" evidence="8">
    <location>
        <position position="26"/>
    </location>
    <ligand>
        <name>Mg(2+)</name>
        <dbReference type="ChEBI" id="CHEBI:18420"/>
    </ligand>
</feature>
<dbReference type="InterPro" id="IPR006349">
    <property type="entry name" value="PGP_euk"/>
</dbReference>
<gene>
    <name evidence="9" type="primary">pho2</name>
    <name evidence="9" type="ORF">SOMG_01093</name>
</gene>
<reference evidence="9 10" key="1">
    <citation type="journal article" date="2023" name="G3 (Bethesda)">
        <title>A high-quality reference genome for the fission yeast Schizosaccharomyces osmophilus.</title>
        <authorList>
            <person name="Jia G.S."/>
            <person name="Zhang W.C."/>
            <person name="Liang Y."/>
            <person name="Liu X.H."/>
            <person name="Rhind N."/>
            <person name="Pidoux A."/>
            <person name="Brysch-Herzberg M."/>
            <person name="Du L.L."/>
        </authorList>
    </citation>
    <scope>NUCLEOTIDE SEQUENCE [LARGE SCALE GENOMIC DNA]</scope>
    <source>
        <strain evidence="9 10">CBS 15793</strain>
    </source>
</reference>
<dbReference type="EMBL" id="CP115611">
    <property type="protein sequence ID" value="WBW71210.1"/>
    <property type="molecule type" value="Genomic_DNA"/>
</dbReference>
<dbReference type="AlphaFoldDB" id="A0AAF0AUS8"/>
<feature type="active site" description="Proton donor" evidence="6">
    <location>
        <position position="26"/>
    </location>
</feature>
<accession>A0AAF0AUS8</accession>
<dbReference type="Gene3D" id="3.40.50.1000">
    <property type="entry name" value="HAD superfamily/HAD-like"/>
    <property type="match status" value="2"/>
</dbReference>
<dbReference type="GO" id="GO:0005737">
    <property type="term" value="C:cytoplasm"/>
    <property type="evidence" value="ECO:0007669"/>
    <property type="project" value="TreeGrafter"/>
</dbReference>
<dbReference type="GO" id="GO:0008967">
    <property type="term" value="F:phosphoglycolate phosphatase activity"/>
    <property type="evidence" value="ECO:0007669"/>
    <property type="project" value="TreeGrafter"/>
</dbReference>
<organism evidence="9 10">
    <name type="scientific">Schizosaccharomyces osmophilus</name>
    <dbReference type="NCBI Taxonomy" id="2545709"/>
    <lineage>
        <taxon>Eukaryota</taxon>
        <taxon>Fungi</taxon>
        <taxon>Dikarya</taxon>
        <taxon>Ascomycota</taxon>
        <taxon>Taphrinomycotina</taxon>
        <taxon>Schizosaccharomycetes</taxon>
        <taxon>Schizosaccharomycetales</taxon>
        <taxon>Schizosaccharomycetaceae</taxon>
        <taxon>Schizosaccharomyces</taxon>
    </lineage>
</organism>
<dbReference type="InterPro" id="IPR036412">
    <property type="entry name" value="HAD-like_sf"/>
</dbReference>
<dbReference type="Pfam" id="PF13344">
    <property type="entry name" value="Hydrolase_6"/>
    <property type="match status" value="1"/>
</dbReference>
<keyword evidence="10" id="KW-1185">Reference proteome</keyword>
<dbReference type="InterPro" id="IPR023214">
    <property type="entry name" value="HAD_sf"/>
</dbReference>
<evidence type="ECO:0000256" key="8">
    <source>
        <dbReference type="PIRSR" id="PIRSR000915-3"/>
    </source>
</evidence>
<evidence type="ECO:0000313" key="9">
    <source>
        <dbReference type="EMBL" id="WBW71210.1"/>
    </source>
</evidence>
<dbReference type="RefSeq" id="XP_056035453.1">
    <property type="nucleotide sequence ID" value="XM_056179886.1"/>
</dbReference>
<name>A0AAF0AUS8_9SCHI</name>
<feature type="active site" description="Nucleophile" evidence="6">
    <location>
        <position position="24"/>
    </location>
</feature>